<gene>
    <name evidence="1" type="ORF">PCON_13431</name>
</gene>
<dbReference type="Proteomes" id="UP000018144">
    <property type="component" value="Unassembled WGS sequence"/>
</dbReference>
<name>U4LVJ2_PYROM</name>
<dbReference type="EMBL" id="HF935890">
    <property type="protein sequence ID" value="CCX32591.1"/>
    <property type="molecule type" value="Genomic_DNA"/>
</dbReference>
<evidence type="ECO:0000313" key="2">
    <source>
        <dbReference type="Proteomes" id="UP000018144"/>
    </source>
</evidence>
<accession>U4LVJ2</accession>
<evidence type="ECO:0000313" key="1">
    <source>
        <dbReference type="EMBL" id="CCX32591.1"/>
    </source>
</evidence>
<keyword evidence="2" id="KW-1185">Reference proteome</keyword>
<sequence>MNKLTSWNPLDLKMRTVSLAVFQLALSMGSQNS</sequence>
<protein>
    <submittedName>
        <fullName evidence="1">Uncharacterized protein</fullName>
    </submittedName>
</protein>
<organism evidence="1 2">
    <name type="scientific">Pyronema omphalodes (strain CBS 100304)</name>
    <name type="common">Pyronema confluens</name>
    <dbReference type="NCBI Taxonomy" id="1076935"/>
    <lineage>
        <taxon>Eukaryota</taxon>
        <taxon>Fungi</taxon>
        <taxon>Dikarya</taxon>
        <taxon>Ascomycota</taxon>
        <taxon>Pezizomycotina</taxon>
        <taxon>Pezizomycetes</taxon>
        <taxon>Pezizales</taxon>
        <taxon>Pyronemataceae</taxon>
        <taxon>Pyronema</taxon>
    </lineage>
</organism>
<proteinExistence type="predicted"/>
<reference evidence="1 2" key="1">
    <citation type="journal article" date="2013" name="PLoS Genet.">
        <title>The genome and development-dependent transcriptomes of Pyronema confluens: a window into fungal evolution.</title>
        <authorList>
            <person name="Traeger S."/>
            <person name="Altegoer F."/>
            <person name="Freitag M."/>
            <person name="Gabaldon T."/>
            <person name="Kempken F."/>
            <person name="Kumar A."/>
            <person name="Marcet-Houben M."/>
            <person name="Poggeler S."/>
            <person name="Stajich J.E."/>
            <person name="Nowrousian M."/>
        </authorList>
    </citation>
    <scope>NUCLEOTIDE SEQUENCE [LARGE SCALE GENOMIC DNA]</scope>
    <source>
        <strain evidence="2">CBS 100304</strain>
        <tissue evidence="1">Vegetative mycelium</tissue>
    </source>
</reference>
<dbReference type="AlphaFoldDB" id="U4LVJ2"/>